<proteinExistence type="predicted"/>
<gene>
    <name evidence="1" type="ORF">LOK49_LG11G00440</name>
</gene>
<protein>
    <submittedName>
        <fullName evidence="1">Brassinosteroid-related acyltransferase 1</fullName>
    </submittedName>
</protein>
<name>A0ACC0G3D0_9ERIC</name>
<comment type="caution">
    <text evidence="1">The sequence shown here is derived from an EMBL/GenBank/DDBJ whole genome shotgun (WGS) entry which is preliminary data.</text>
</comment>
<evidence type="ECO:0000313" key="2">
    <source>
        <dbReference type="Proteomes" id="UP001060215"/>
    </source>
</evidence>
<evidence type="ECO:0000313" key="1">
    <source>
        <dbReference type="EMBL" id="KAI7995044.1"/>
    </source>
</evidence>
<accession>A0ACC0G3D0</accession>
<keyword evidence="1" id="KW-0808">Transferase</keyword>
<organism evidence="1 2">
    <name type="scientific">Camellia lanceoleosa</name>
    <dbReference type="NCBI Taxonomy" id="1840588"/>
    <lineage>
        <taxon>Eukaryota</taxon>
        <taxon>Viridiplantae</taxon>
        <taxon>Streptophyta</taxon>
        <taxon>Embryophyta</taxon>
        <taxon>Tracheophyta</taxon>
        <taxon>Spermatophyta</taxon>
        <taxon>Magnoliopsida</taxon>
        <taxon>eudicotyledons</taxon>
        <taxon>Gunneridae</taxon>
        <taxon>Pentapetalae</taxon>
        <taxon>asterids</taxon>
        <taxon>Ericales</taxon>
        <taxon>Theaceae</taxon>
        <taxon>Camellia</taxon>
    </lineage>
</organism>
<sequence>MEELKITLEETISIRPSKQPERQTIQLSGLDRISPAILYTIFFYKSQFNNEKTSSSSSDDVVDRAKTALEKVLISWFPAAGRLRINAETGKLEIDCTNEGVTAITAKTGSKLEELGRLCEYKPCYERLVPPLPDAEDISKNPLVVVQITRFACGGFSIGFGSSHTLFDGVGAFNFLASWAHIATGKDESDLIVPNHSRNALLNAICTPYSTPIATSIYEQGHIAAIQDLYRIPMQAMAPDDRCWETKLAKFSQIDPQGGLQLISLSIKKEVVEAWKGLVIERGKLLKCSTFDLLCAQIWKAS</sequence>
<dbReference type="Proteomes" id="UP001060215">
    <property type="component" value="Chromosome 12"/>
</dbReference>
<reference evidence="1 2" key="1">
    <citation type="journal article" date="2022" name="Plant J.">
        <title>Chromosome-level genome of Camellia lanceoleosa provides a valuable resource for understanding genome evolution and self-incompatibility.</title>
        <authorList>
            <person name="Gong W."/>
            <person name="Xiao S."/>
            <person name="Wang L."/>
            <person name="Liao Z."/>
            <person name="Chang Y."/>
            <person name="Mo W."/>
            <person name="Hu G."/>
            <person name="Li W."/>
            <person name="Zhao G."/>
            <person name="Zhu H."/>
            <person name="Hu X."/>
            <person name="Ji K."/>
            <person name="Xiang X."/>
            <person name="Song Q."/>
            <person name="Yuan D."/>
            <person name="Jin S."/>
            <person name="Zhang L."/>
        </authorList>
    </citation>
    <scope>NUCLEOTIDE SEQUENCE [LARGE SCALE GENOMIC DNA]</scope>
    <source>
        <strain evidence="1">SQ_2022a</strain>
    </source>
</reference>
<keyword evidence="1" id="KW-0012">Acyltransferase</keyword>
<dbReference type="EMBL" id="CM045769">
    <property type="protein sequence ID" value="KAI7995044.1"/>
    <property type="molecule type" value="Genomic_DNA"/>
</dbReference>
<keyword evidence="2" id="KW-1185">Reference proteome</keyword>